<comment type="similarity">
    <text evidence="2 10">Belongs to the binding-protein-dependent transport system permease family. CysTW subfamily.</text>
</comment>
<keyword evidence="3 9" id="KW-0813">Transport</keyword>
<keyword evidence="4 10" id="KW-1003">Cell membrane</keyword>
<comment type="caution">
    <text evidence="10">Lacks conserved residue(s) required for the propagation of feature annotation.</text>
</comment>
<dbReference type="Pfam" id="PF00528">
    <property type="entry name" value="BPD_transp_1"/>
    <property type="match status" value="1"/>
</dbReference>
<evidence type="ECO:0000256" key="9">
    <source>
        <dbReference type="RuleBase" id="RU363032"/>
    </source>
</evidence>
<dbReference type="GO" id="GO:0006817">
    <property type="term" value="P:phosphate ion transport"/>
    <property type="evidence" value="ECO:0007669"/>
    <property type="project" value="UniProtKB-KW"/>
</dbReference>
<dbReference type="InterPro" id="IPR051124">
    <property type="entry name" value="Phosphate_Transport_Permease"/>
</dbReference>
<reference evidence="12 13" key="1">
    <citation type="submission" date="2016-10" db="EMBL/GenBank/DDBJ databases">
        <authorList>
            <person name="de Groot N.N."/>
        </authorList>
    </citation>
    <scope>NUCLEOTIDE SEQUENCE [LARGE SCALE GENOMIC DNA]</scope>
    <source>
        <strain>GEY</strain>
        <strain evidence="13">DSM 9560</strain>
    </source>
</reference>
<dbReference type="InterPro" id="IPR000515">
    <property type="entry name" value="MetI-like"/>
</dbReference>
<evidence type="ECO:0000313" key="13">
    <source>
        <dbReference type="Proteomes" id="UP000199513"/>
    </source>
</evidence>
<evidence type="ECO:0000256" key="1">
    <source>
        <dbReference type="ARBA" id="ARBA00004651"/>
    </source>
</evidence>
<feature type="transmembrane region" description="Helical" evidence="9">
    <location>
        <begin position="367"/>
        <end position="386"/>
    </location>
</feature>
<evidence type="ECO:0000313" key="12">
    <source>
        <dbReference type="EMBL" id="SFF42395.1"/>
    </source>
</evidence>
<dbReference type="SUPFAM" id="SSF161098">
    <property type="entry name" value="MetI-like"/>
    <property type="match status" value="1"/>
</dbReference>
<comment type="function">
    <text evidence="10">Part of the binding-protein-dependent transport system for phosphate; probably responsible for the translocation of the substrate across the membrane.</text>
</comment>
<sequence>MRIKYLGEKIIEGFIYGSGWITTLVVVVIVVFLFREGSGLFNKKPLEEGYGIVINAENKVREITAQEIRQIFEKDITNWKELGGADEKIVVFSLSNIDKYFTEKDLGESFSLLPEKIKEFVQENKGVIAVFPEKYLATSLVHLEIAPISFWSFISGKDWYPTATPSPQLGVLAIILGTLWVSLGAMLFALPIGIGVAIYMAEIAEKRVRELLKPFIELLAGIPSVVFGFFGLVYIVPLLQNLFNLPVGETALAGSILLGIMALPTIITLSEDAIRSVPKELKEASFALGANHWQSIARVIVPYAKSGVISACILGIGRAIGETMAVLMVTGNAAVIPTSFLEPVRTITATIASELGEAQQGGIHYEALFLLGSILFIITFLINWIAELVTRKK</sequence>
<feature type="transmembrane region" description="Helical" evidence="9">
    <location>
        <begin position="251"/>
        <end position="269"/>
    </location>
</feature>
<evidence type="ECO:0000256" key="10">
    <source>
        <dbReference type="RuleBase" id="RU363054"/>
    </source>
</evidence>
<evidence type="ECO:0000259" key="11">
    <source>
        <dbReference type="PROSITE" id="PS50928"/>
    </source>
</evidence>
<keyword evidence="13" id="KW-1185">Reference proteome</keyword>
<dbReference type="GO" id="GO:0005315">
    <property type="term" value="F:phosphate transmembrane transporter activity"/>
    <property type="evidence" value="ECO:0007669"/>
    <property type="project" value="InterPro"/>
</dbReference>
<comment type="subcellular location">
    <subcellularLocation>
        <location evidence="1 9">Cell membrane</location>
        <topology evidence="1 9">Multi-pass membrane protein</topology>
    </subcellularLocation>
</comment>
<evidence type="ECO:0000256" key="3">
    <source>
        <dbReference type="ARBA" id="ARBA00022448"/>
    </source>
</evidence>
<dbReference type="EMBL" id="FONY01000033">
    <property type="protein sequence ID" value="SFF42395.1"/>
    <property type="molecule type" value="Genomic_DNA"/>
</dbReference>
<accession>A0A1I2IJC0</accession>
<dbReference type="NCBIfam" id="TIGR02138">
    <property type="entry name" value="phosphate_pstC"/>
    <property type="match status" value="1"/>
</dbReference>
<dbReference type="PANTHER" id="PTHR30425">
    <property type="entry name" value="PHOSPHATE TRANSPORT SYSTEM PERMEASE PROTEIN PST"/>
    <property type="match status" value="1"/>
</dbReference>
<evidence type="ECO:0000256" key="2">
    <source>
        <dbReference type="ARBA" id="ARBA00007069"/>
    </source>
</evidence>
<dbReference type="AlphaFoldDB" id="A0A1I2IJC0"/>
<dbReference type="InterPro" id="IPR024370">
    <property type="entry name" value="PBP_domain"/>
</dbReference>
<keyword evidence="6 9" id="KW-0812">Transmembrane</keyword>
<dbReference type="STRING" id="1003.SAMN04488541_103311"/>
<protein>
    <recommendedName>
        <fullName evidence="10">Phosphate transport system permease protein</fullName>
    </recommendedName>
</protein>
<dbReference type="Proteomes" id="UP000199513">
    <property type="component" value="Unassembled WGS sequence"/>
</dbReference>
<dbReference type="SUPFAM" id="SSF53850">
    <property type="entry name" value="Periplasmic binding protein-like II"/>
    <property type="match status" value="1"/>
</dbReference>
<dbReference type="PROSITE" id="PS50928">
    <property type="entry name" value="ABC_TM1"/>
    <property type="match status" value="1"/>
</dbReference>
<keyword evidence="7 9" id="KW-1133">Transmembrane helix</keyword>
<evidence type="ECO:0000256" key="4">
    <source>
        <dbReference type="ARBA" id="ARBA00022475"/>
    </source>
</evidence>
<evidence type="ECO:0000256" key="7">
    <source>
        <dbReference type="ARBA" id="ARBA00022989"/>
    </source>
</evidence>
<feature type="transmembrane region" description="Helical" evidence="9">
    <location>
        <begin position="14"/>
        <end position="34"/>
    </location>
</feature>
<dbReference type="PANTHER" id="PTHR30425:SF1">
    <property type="entry name" value="PHOSPHATE TRANSPORT SYSTEM PERMEASE PROTEIN PSTC"/>
    <property type="match status" value="1"/>
</dbReference>
<evidence type="ECO:0000256" key="8">
    <source>
        <dbReference type="ARBA" id="ARBA00023136"/>
    </source>
</evidence>
<dbReference type="CDD" id="cd06261">
    <property type="entry name" value="TM_PBP2"/>
    <property type="match status" value="1"/>
</dbReference>
<dbReference type="InterPro" id="IPR011864">
    <property type="entry name" value="Phosphate_PstC"/>
</dbReference>
<dbReference type="GO" id="GO:0005886">
    <property type="term" value="C:plasma membrane"/>
    <property type="evidence" value="ECO:0007669"/>
    <property type="project" value="UniProtKB-SubCell"/>
</dbReference>
<name>A0A1I2IJC0_9BACT</name>
<dbReference type="Gene3D" id="1.10.3720.10">
    <property type="entry name" value="MetI-like"/>
    <property type="match status" value="1"/>
</dbReference>
<evidence type="ECO:0000256" key="6">
    <source>
        <dbReference type="ARBA" id="ARBA00022692"/>
    </source>
</evidence>
<organism evidence="12 13">
    <name type="scientific">Thermoflexibacter ruber</name>
    <dbReference type="NCBI Taxonomy" id="1003"/>
    <lineage>
        <taxon>Bacteria</taxon>
        <taxon>Pseudomonadati</taxon>
        <taxon>Bacteroidota</taxon>
        <taxon>Cytophagia</taxon>
        <taxon>Cytophagales</taxon>
        <taxon>Thermoflexibacteraceae</taxon>
        <taxon>Thermoflexibacter</taxon>
    </lineage>
</organism>
<dbReference type="InterPro" id="IPR035906">
    <property type="entry name" value="MetI-like_sf"/>
</dbReference>
<dbReference type="Pfam" id="PF12849">
    <property type="entry name" value="PBP_like_2"/>
    <property type="match status" value="1"/>
</dbReference>
<feature type="transmembrane region" description="Helical" evidence="9">
    <location>
        <begin position="218"/>
        <end position="239"/>
    </location>
</feature>
<proteinExistence type="inferred from homology"/>
<dbReference type="Gene3D" id="3.40.190.10">
    <property type="entry name" value="Periplasmic binding protein-like II"/>
    <property type="match status" value="1"/>
</dbReference>
<keyword evidence="5 10" id="KW-0592">Phosphate transport</keyword>
<gene>
    <name evidence="12" type="ORF">SAMN04488541_103311</name>
</gene>
<feature type="domain" description="ABC transmembrane type-1" evidence="11">
    <location>
        <begin position="175"/>
        <end position="386"/>
    </location>
</feature>
<evidence type="ECO:0000256" key="5">
    <source>
        <dbReference type="ARBA" id="ARBA00022592"/>
    </source>
</evidence>
<dbReference type="RefSeq" id="WP_221407697.1">
    <property type="nucleotide sequence ID" value="NZ_FONY01000033.1"/>
</dbReference>
<keyword evidence="8 9" id="KW-0472">Membrane</keyword>
<feature type="transmembrane region" description="Helical" evidence="9">
    <location>
        <begin position="174"/>
        <end position="198"/>
    </location>
</feature>